<comment type="similarity">
    <text evidence="2">Belongs to the pterin-4-alpha-carbinolamine dehydratase family.</text>
</comment>
<dbReference type="CDD" id="cd00913">
    <property type="entry name" value="PCD_DCoH_subfamily_a"/>
    <property type="match status" value="1"/>
</dbReference>
<sequence>MNRMLRPFLFSSSSSTKTPFIIPLFKNQFTAHGCSSIQVTEILPDHVKVSSNRNSFPWFRTYCTDKDLSIKKCVPCDSKDIRPMTEEAARSLIPKVPGWDLVNDGGILKLKRSWKVKGFTKGLDFFQVIAEVAEAEGHHPDLHLVGWNNVNIDIWTHSVSGLTENDFILASKINALDVQHLLRRKAAN</sequence>
<name>A0A835IRM6_9MAGN</name>
<organism evidence="6 7">
    <name type="scientific">Coptis chinensis</name>
    <dbReference type="NCBI Taxonomy" id="261450"/>
    <lineage>
        <taxon>Eukaryota</taxon>
        <taxon>Viridiplantae</taxon>
        <taxon>Streptophyta</taxon>
        <taxon>Embryophyta</taxon>
        <taxon>Tracheophyta</taxon>
        <taxon>Spermatophyta</taxon>
        <taxon>Magnoliopsida</taxon>
        <taxon>Ranunculales</taxon>
        <taxon>Ranunculaceae</taxon>
        <taxon>Coptidoideae</taxon>
        <taxon>Coptis</taxon>
    </lineage>
</organism>
<evidence type="ECO:0000256" key="3">
    <source>
        <dbReference type="ARBA" id="ARBA00013252"/>
    </source>
</evidence>
<evidence type="ECO:0000256" key="5">
    <source>
        <dbReference type="ARBA" id="ARBA00030497"/>
    </source>
</evidence>
<comment type="caution">
    <text evidence="6">The sequence shown here is derived from an EMBL/GenBank/DDBJ whole genome shotgun (WGS) entry which is preliminary data.</text>
</comment>
<dbReference type="InterPro" id="IPR036428">
    <property type="entry name" value="PCD_sf"/>
</dbReference>
<dbReference type="EMBL" id="JADFTS010000002">
    <property type="protein sequence ID" value="KAF9620398.1"/>
    <property type="molecule type" value="Genomic_DNA"/>
</dbReference>
<evidence type="ECO:0000313" key="6">
    <source>
        <dbReference type="EMBL" id="KAF9620398.1"/>
    </source>
</evidence>
<dbReference type="GO" id="GO:0006729">
    <property type="term" value="P:tetrahydrobiopterin biosynthetic process"/>
    <property type="evidence" value="ECO:0007669"/>
    <property type="project" value="InterPro"/>
</dbReference>
<dbReference type="SUPFAM" id="SSF55248">
    <property type="entry name" value="PCD-like"/>
    <property type="match status" value="1"/>
</dbReference>
<comment type="catalytic activity">
    <reaction evidence="1">
        <text>(4aS,6R)-4a-hydroxy-L-erythro-5,6,7,8-tetrahydrobiopterin = (6R)-L-erythro-6,7-dihydrobiopterin + H2O</text>
        <dbReference type="Rhea" id="RHEA:11920"/>
        <dbReference type="ChEBI" id="CHEBI:15377"/>
        <dbReference type="ChEBI" id="CHEBI:15642"/>
        <dbReference type="ChEBI" id="CHEBI:43120"/>
        <dbReference type="EC" id="4.2.1.96"/>
    </reaction>
</comment>
<gene>
    <name evidence="6" type="ORF">IFM89_011771</name>
</gene>
<evidence type="ECO:0000256" key="4">
    <source>
        <dbReference type="ARBA" id="ARBA00023239"/>
    </source>
</evidence>
<dbReference type="Gene3D" id="3.30.1360.20">
    <property type="entry name" value="Transcriptional coactivator/pterin dehydratase"/>
    <property type="match status" value="1"/>
</dbReference>
<accession>A0A835IRM6</accession>
<reference evidence="6 7" key="1">
    <citation type="submission" date="2020-10" db="EMBL/GenBank/DDBJ databases">
        <title>The Coptis chinensis genome and diversification of protoberbering-type alkaloids.</title>
        <authorList>
            <person name="Wang B."/>
            <person name="Shu S."/>
            <person name="Song C."/>
            <person name="Liu Y."/>
        </authorList>
    </citation>
    <scope>NUCLEOTIDE SEQUENCE [LARGE SCALE GENOMIC DNA]</scope>
    <source>
        <strain evidence="6">HL-2020</strain>
        <tissue evidence="6">Leaf</tissue>
    </source>
</reference>
<dbReference type="GO" id="GO:0008124">
    <property type="term" value="F:4-alpha-hydroxytetrahydrobiopterin dehydratase activity"/>
    <property type="evidence" value="ECO:0007669"/>
    <property type="project" value="UniProtKB-EC"/>
</dbReference>
<dbReference type="PANTHER" id="PTHR12599">
    <property type="entry name" value="PTERIN-4-ALPHA-CARBINOLAMINE DEHYDRATASE"/>
    <property type="match status" value="1"/>
</dbReference>
<protein>
    <recommendedName>
        <fullName evidence="3">4a-hydroxytetrahydrobiopterin dehydratase</fullName>
        <ecNumber evidence="3">4.2.1.96</ecNumber>
    </recommendedName>
    <alternativeName>
        <fullName evidence="5">4-alpha-hydroxy-tetrahydropterin dehydratase</fullName>
    </alternativeName>
</protein>
<dbReference type="GO" id="GO:0005739">
    <property type="term" value="C:mitochondrion"/>
    <property type="evidence" value="ECO:0007669"/>
    <property type="project" value="TreeGrafter"/>
</dbReference>
<evidence type="ECO:0000313" key="7">
    <source>
        <dbReference type="Proteomes" id="UP000631114"/>
    </source>
</evidence>
<dbReference type="InterPro" id="IPR001533">
    <property type="entry name" value="Pterin_deHydtase"/>
</dbReference>
<evidence type="ECO:0000256" key="1">
    <source>
        <dbReference type="ARBA" id="ARBA00001554"/>
    </source>
</evidence>
<keyword evidence="7" id="KW-1185">Reference proteome</keyword>
<dbReference type="EC" id="4.2.1.96" evidence="3"/>
<dbReference type="PANTHER" id="PTHR12599:SF0">
    <property type="entry name" value="PTERIN-4-ALPHA-CARBINOLAMINE DEHYDRATASE"/>
    <property type="match status" value="1"/>
</dbReference>
<dbReference type="OrthoDB" id="277398at2759"/>
<evidence type="ECO:0000256" key="2">
    <source>
        <dbReference type="ARBA" id="ARBA00006472"/>
    </source>
</evidence>
<dbReference type="Pfam" id="PF01329">
    <property type="entry name" value="Pterin_4a"/>
    <property type="match status" value="1"/>
</dbReference>
<keyword evidence="4" id="KW-0456">Lyase</keyword>
<dbReference type="Proteomes" id="UP000631114">
    <property type="component" value="Unassembled WGS sequence"/>
</dbReference>
<dbReference type="AlphaFoldDB" id="A0A835IRM6"/>
<proteinExistence type="inferred from homology"/>